<evidence type="ECO:0000313" key="2">
    <source>
        <dbReference type="Proteomes" id="UP001642464"/>
    </source>
</evidence>
<accession>A0ABP0I724</accession>
<dbReference type="EMBL" id="CAXAMM010003058">
    <property type="protein sequence ID" value="CAK8998385.1"/>
    <property type="molecule type" value="Genomic_DNA"/>
</dbReference>
<evidence type="ECO:0000313" key="1">
    <source>
        <dbReference type="EMBL" id="CAK8998385.1"/>
    </source>
</evidence>
<sequence>QSRLLGYLAPLLDRVKTERRKNTEPFDRWTWADSTDAGLFEFRRRWAATETVLVLVPTRRSAEKAYMTS</sequence>
<name>A0ABP0I724_9DINO</name>
<proteinExistence type="predicted"/>
<protein>
    <submittedName>
        <fullName evidence="1">Uncharacterized protein</fullName>
    </submittedName>
</protein>
<organism evidence="1 2">
    <name type="scientific">Durusdinium trenchii</name>
    <dbReference type="NCBI Taxonomy" id="1381693"/>
    <lineage>
        <taxon>Eukaryota</taxon>
        <taxon>Sar</taxon>
        <taxon>Alveolata</taxon>
        <taxon>Dinophyceae</taxon>
        <taxon>Suessiales</taxon>
        <taxon>Symbiodiniaceae</taxon>
        <taxon>Durusdinium</taxon>
    </lineage>
</organism>
<comment type="caution">
    <text evidence="1">The sequence shown here is derived from an EMBL/GenBank/DDBJ whole genome shotgun (WGS) entry which is preliminary data.</text>
</comment>
<keyword evidence="2" id="KW-1185">Reference proteome</keyword>
<dbReference type="Proteomes" id="UP001642464">
    <property type="component" value="Unassembled WGS sequence"/>
</dbReference>
<reference evidence="1 2" key="1">
    <citation type="submission" date="2024-02" db="EMBL/GenBank/DDBJ databases">
        <authorList>
            <person name="Chen Y."/>
            <person name="Shah S."/>
            <person name="Dougan E. K."/>
            <person name="Thang M."/>
            <person name="Chan C."/>
        </authorList>
    </citation>
    <scope>NUCLEOTIDE SEQUENCE [LARGE SCALE GENOMIC DNA]</scope>
</reference>
<gene>
    <name evidence="1" type="ORF">SCF082_LOCUS5630</name>
</gene>
<feature type="non-terminal residue" evidence="1">
    <location>
        <position position="1"/>
    </location>
</feature>
<feature type="non-terminal residue" evidence="1">
    <location>
        <position position="69"/>
    </location>
</feature>